<dbReference type="AlphaFoldDB" id="A0A7W6C452"/>
<keyword evidence="7 12" id="KW-0326">Glycosidase</keyword>
<dbReference type="Pfam" id="PF00232">
    <property type="entry name" value="Glyco_hydro_1"/>
    <property type="match status" value="1"/>
</dbReference>
<dbReference type="PANTHER" id="PTHR10353">
    <property type="entry name" value="GLYCOSYL HYDROLASE"/>
    <property type="match status" value="1"/>
</dbReference>
<feature type="binding site" evidence="10">
    <location>
        <begin position="398"/>
        <end position="399"/>
    </location>
    <ligand>
        <name>substrate</name>
    </ligand>
</feature>
<evidence type="ECO:0000256" key="7">
    <source>
        <dbReference type="ARBA" id="ARBA00023295"/>
    </source>
</evidence>
<protein>
    <recommendedName>
        <fullName evidence="3 12">Beta-glucosidase</fullName>
        <ecNumber evidence="3 12">3.2.1.21</ecNumber>
    </recommendedName>
</protein>
<keyword evidence="14" id="KW-1185">Reference proteome</keyword>
<dbReference type="NCBIfam" id="TIGR03356">
    <property type="entry name" value="BGL"/>
    <property type="match status" value="1"/>
</dbReference>
<organism evidence="13 14">
    <name type="scientific">Rhizobium skierniewicense</name>
    <dbReference type="NCBI Taxonomy" id="984260"/>
    <lineage>
        <taxon>Bacteria</taxon>
        <taxon>Pseudomonadati</taxon>
        <taxon>Pseudomonadota</taxon>
        <taxon>Alphaproteobacteria</taxon>
        <taxon>Hyphomicrobiales</taxon>
        <taxon>Rhizobiaceae</taxon>
        <taxon>Rhizobium/Agrobacterium group</taxon>
        <taxon>Rhizobium</taxon>
    </lineage>
</organism>
<dbReference type="GO" id="GO:0008422">
    <property type="term" value="F:beta-glucosidase activity"/>
    <property type="evidence" value="ECO:0007669"/>
    <property type="project" value="UniProtKB-EC"/>
</dbReference>
<evidence type="ECO:0000256" key="3">
    <source>
        <dbReference type="ARBA" id="ARBA00012744"/>
    </source>
</evidence>
<dbReference type="InterPro" id="IPR001360">
    <property type="entry name" value="Glyco_hydro_1"/>
</dbReference>
<dbReference type="InterPro" id="IPR017853">
    <property type="entry name" value="GH"/>
</dbReference>
<feature type="active site" description="Proton donor" evidence="9">
    <location>
        <position position="168"/>
    </location>
</feature>
<keyword evidence="5" id="KW-0136">Cellulose degradation</keyword>
<feature type="binding site" evidence="10">
    <location>
        <position position="123"/>
    </location>
    <ligand>
        <name>substrate</name>
    </ligand>
</feature>
<dbReference type="PANTHER" id="PTHR10353:SF36">
    <property type="entry name" value="LP05116P"/>
    <property type="match status" value="1"/>
</dbReference>
<comment type="catalytic activity">
    <reaction evidence="1 12">
        <text>Hydrolysis of terminal, non-reducing beta-D-glucosyl residues with release of beta-D-glucose.</text>
        <dbReference type="EC" id="3.2.1.21"/>
    </reaction>
</comment>
<dbReference type="EMBL" id="JACIDV010000003">
    <property type="protein sequence ID" value="MBB3945398.1"/>
    <property type="molecule type" value="Genomic_DNA"/>
</dbReference>
<feature type="binding site" evidence="10">
    <location>
        <position position="23"/>
    </location>
    <ligand>
        <name>substrate</name>
    </ligand>
</feature>
<sequence length="435" mass="48979">MFSHDRTDFGPDFLFGIAMAAHQIEGGQTDGRGSSIWDTFAATPGNTKNADTGQIACDHYNRWPEDLDLIRDAGFDAYRFSFAWPRLIPEGTGARNQAGFDFYDRLIDGMLERGIKPLATLYHWDLPSALQDRGGWMNRDTAYAFADYAGEAARHFGDRLESIATFNEPWCVTVLSHFMGMHAPGYRDVRATARAMHHVLLAHGLGITAMRDARVKAKLGIVVNMEKTEPASQNAEDVEAAALGDDIFNRFFLDGVIKGTYPQRVVKILEPYLPAGWQDDMATLSPPVDWIGINYYTRSLYKYDESVPVFPFTQSRGDLEKSNIGWEIYPQALTEFLVRASKDYPGLPIYVTENGMSETDEAKRIDFFDKHFAAIIEAQHQGADIRGYIAWTLIDNFEWAEGYGPKFGIVGMDAATRDRKPKDSYHAFRQMLTKG</sequence>
<dbReference type="GO" id="GO:0030245">
    <property type="term" value="P:cellulose catabolic process"/>
    <property type="evidence" value="ECO:0007669"/>
    <property type="project" value="UniProtKB-KW"/>
</dbReference>
<keyword evidence="4 12" id="KW-0378">Hydrolase</keyword>
<feature type="active site" description="Nucleophile" evidence="9 11">
    <location>
        <position position="353"/>
    </location>
</feature>
<feature type="binding site" evidence="10">
    <location>
        <position position="391"/>
    </location>
    <ligand>
        <name>substrate</name>
    </ligand>
</feature>
<dbReference type="PROSITE" id="PS00653">
    <property type="entry name" value="GLYCOSYL_HYDROL_F1_2"/>
    <property type="match status" value="1"/>
</dbReference>
<accession>A0A7W6C452</accession>
<evidence type="ECO:0000256" key="8">
    <source>
        <dbReference type="ARBA" id="ARBA00023326"/>
    </source>
</evidence>
<keyword evidence="6" id="KW-0119">Carbohydrate metabolism</keyword>
<name>A0A7W6C452_9HYPH</name>
<feature type="binding site" evidence="10">
    <location>
        <position position="296"/>
    </location>
    <ligand>
        <name>substrate</name>
    </ligand>
</feature>
<evidence type="ECO:0000256" key="2">
    <source>
        <dbReference type="ARBA" id="ARBA00010838"/>
    </source>
</evidence>
<evidence type="ECO:0000256" key="10">
    <source>
        <dbReference type="PIRSR" id="PIRSR617736-2"/>
    </source>
</evidence>
<reference evidence="13 14" key="1">
    <citation type="submission" date="2020-08" db="EMBL/GenBank/DDBJ databases">
        <title>Genomic Encyclopedia of Type Strains, Phase IV (KMG-IV): sequencing the most valuable type-strain genomes for metagenomic binning, comparative biology and taxonomic classification.</title>
        <authorList>
            <person name="Goeker M."/>
        </authorList>
    </citation>
    <scope>NUCLEOTIDE SEQUENCE [LARGE SCALE GENOMIC DNA]</scope>
    <source>
        <strain evidence="13 14">DSM 26438</strain>
    </source>
</reference>
<evidence type="ECO:0000313" key="14">
    <source>
        <dbReference type="Proteomes" id="UP000565286"/>
    </source>
</evidence>
<dbReference type="Proteomes" id="UP000565286">
    <property type="component" value="Unassembled WGS sequence"/>
</dbReference>
<comment type="caution">
    <text evidence="13">The sequence shown here is derived from an EMBL/GenBank/DDBJ whole genome shotgun (WGS) entry which is preliminary data.</text>
</comment>
<evidence type="ECO:0000256" key="11">
    <source>
        <dbReference type="PROSITE-ProRule" id="PRU10055"/>
    </source>
</evidence>
<evidence type="ECO:0000256" key="1">
    <source>
        <dbReference type="ARBA" id="ARBA00000448"/>
    </source>
</evidence>
<dbReference type="InterPro" id="IPR033132">
    <property type="entry name" value="GH_1_N_CS"/>
</dbReference>
<dbReference type="RefSeq" id="WP_183894888.1">
    <property type="nucleotide sequence ID" value="NZ_JACIDV010000003.1"/>
</dbReference>
<proteinExistence type="inferred from homology"/>
<dbReference type="Gene3D" id="3.20.20.80">
    <property type="entry name" value="Glycosidases"/>
    <property type="match status" value="1"/>
</dbReference>
<evidence type="ECO:0000313" key="13">
    <source>
        <dbReference type="EMBL" id="MBB3945398.1"/>
    </source>
</evidence>
<evidence type="ECO:0000256" key="9">
    <source>
        <dbReference type="PIRSR" id="PIRSR617736-1"/>
    </source>
</evidence>
<dbReference type="InterPro" id="IPR017736">
    <property type="entry name" value="Glyco_hydro_1_beta-glucosidase"/>
</dbReference>
<dbReference type="EC" id="3.2.1.21" evidence="3 12"/>
<dbReference type="FunFam" id="3.20.20.80:FF:000004">
    <property type="entry name" value="Beta-glucosidase 6-phospho-beta-glucosidase"/>
    <property type="match status" value="1"/>
</dbReference>
<dbReference type="PRINTS" id="PR00131">
    <property type="entry name" value="GLHYDRLASE1"/>
</dbReference>
<evidence type="ECO:0000256" key="5">
    <source>
        <dbReference type="ARBA" id="ARBA00023001"/>
    </source>
</evidence>
<dbReference type="SUPFAM" id="SSF51445">
    <property type="entry name" value="(Trans)glycosidases"/>
    <property type="match status" value="1"/>
</dbReference>
<evidence type="ECO:0000256" key="6">
    <source>
        <dbReference type="ARBA" id="ARBA00023277"/>
    </source>
</evidence>
<keyword evidence="8" id="KW-0624">Polysaccharide degradation</keyword>
<evidence type="ECO:0000256" key="4">
    <source>
        <dbReference type="ARBA" id="ARBA00022801"/>
    </source>
</evidence>
<feature type="binding site" evidence="10">
    <location>
        <position position="167"/>
    </location>
    <ligand>
        <name>substrate</name>
    </ligand>
</feature>
<dbReference type="InterPro" id="IPR018120">
    <property type="entry name" value="Glyco_hydro_1_AS"/>
</dbReference>
<evidence type="ECO:0000256" key="12">
    <source>
        <dbReference type="RuleBase" id="RU361175"/>
    </source>
</evidence>
<dbReference type="PROSITE" id="PS00572">
    <property type="entry name" value="GLYCOSYL_HYDROL_F1_1"/>
    <property type="match status" value="1"/>
</dbReference>
<gene>
    <name evidence="13" type="ORF">GGQ73_001331</name>
</gene>
<comment type="similarity">
    <text evidence="2 12">Belongs to the glycosyl hydrolase 1 family.</text>
</comment>